<dbReference type="GO" id="GO:0016831">
    <property type="term" value="F:carboxy-lyase activity"/>
    <property type="evidence" value="ECO:0007669"/>
    <property type="project" value="TreeGrafter"/>
</dbReference>
<comment type="similarity">
    <text evidence="5 6">Belongs to the UbiX/PAD1 family.</text>
</comment>
<comment type="catalytic activity">
    <reaction evidence="6">
        <text>dimethylallyl phosphate + FMNH2 = prenylated FMNH2 + phosphate</text>
        <dbReference type="Rhea" id="RHEA:37743"/>
        <dbReference type="ChEBI" id="CHEBI:43474"/>
        <dbReference type="ChEBI" id="CHEBI:57618"/>
        <dbReference type="ChEBI" id="CHEBI:87467"/>
        <dbReference type="ChEBI" id="CHEBI:88052"/>
        <dbReference type="EC" id="2.5.1.129"/>
    </reaction>
</comment>
<dbReference type="SUPFAM" id="SSF52507">
    <property type="entry name" value="Homo-oligomeric flavin-containing Cys decarboxylases, HFCD"/>
    <property type="match status" value="1"/>
</dbReference>
<keyword evidence="2 6" id="KW-0285">Flavoprotein</keyword>
<comment type="caution">
    <text evidence="8">The sequence shown here is derived from an EMBL/GenBank/DDBJ whole genome shotgun (WGS) entry which is preliminary data.</text>
</comment>
<feature type="binding site" evidence="6">
    <location>
        <position position="167"/>
    </location>
    <ligand>
        <name>dimethylallyl phosphate</name>
        <dbReference type="ChEBI" id="CHEBI:88052"/>
    </ligand>
</feature>
<dbReference type="NCBIfam" id="TIGR00421">
    <property type="entry name" value="ubiX_pad"/>
    <property type="match status" value="1"/>
</dbReference>
<keyword evidence="3 6" id="KW-0288">FMN</keyword>
<evidence type="ECO:0000256" key="4">
    <source>
        <dbReference type="ARBA" id="ARBA00022679"/>
    </source>
</evidence>
<dbReference type="Pfam" id="PF02441">
    <property type="entry name" value="Flavoprotein"/>
    <property type="match status" value="1"/>
</dbReference>
<dbReference type="PANTHER" id="PTHR43374">
    <property type="entry name" value="FLAVIN PRENYLTRANSFERASE"/>
    <property type="match status" value="1"/>
</dbReference>
<dbReference type="EMBL" id="LHXR01000002">
    <property type="protein sequence ID" value="KXA98370.1"/>
    <property type="molecule type" value="Genomic_DNA"/>
</dbReference>
<keyword evidence="9" id="KW-1185">Reference proteome</keyword>
<dbReference type="InterPro" id="IPR036551">
    <property type="entry name" value="Flavin_trans-like"/>
</dbReference>
<dbReference type="EC" id="2.5.1.129" evidence="6"/>
<comment type="caution">
    <text evidence="6">Lacks conserved residue(s) required for the propagation of feature annotation.</text>
</comment>
<dbReference type="Proteomes" id="UP000070463">
    <property type="component" value="Unassembled WGS sequence"/>
</dbReference>
<sequence length="190" mass="20885">MRLVIGITGCSGIIYGVRLLSVCREKDIETDLIISPAAKKILDFESSEKLESINEKATRVHEFKNLGAPISSGSVNTNGMIISPCSMKSIGSIANGITDNLITRAADVTLKEGRKLVLVPRETPMNQIHLENMSKLSKTGTVILPAAPAFYHKPEKIEDLVNFIVGKILDQFNIQHQLYQPWGGLNQDEI</sequence>
<dbReference type="HAMAP" id="MF_01984">
    <property type="entry name" value="ubiX_pad"/>
    <property type="match status" value="1"/>
</dbReference>
<evidence type="ECO:0000313" key="9">
    <source>
        <dbReference type="Proteomes" id="UP000070463"/>
    </source>
</evidence>
<accession>A0A133UW59</accession>
<dbReference type="NCBIfam" id="NF004685">
    <property type="entry name" value="PRK06029.1"/>
    <property type="match status" value="1"/>
</dbReference>
<dbReference type="PANTHER" id="PTHR43374:SF1">
    <property type="entry name" value="FLAVIN PRENYLTRANSFERASE PAD1, MITOCHONDRIAL"/>
    <property type="match status" value="1"/>
</dbReference>
<dbReference type="PATRIC" id="fig|1698267.3.peg.67"/>
<keyword evidence="4 6" id="KW-0808">Transferase</keyword>
<feature type="binding site" evidence="6">
    <location>
        <position position="35"/>
    </location>
    <ligand>
        <name>FMN</name>
        <dbReference type="ChEBI" id="CHEBI:58210"/>
    </ligand>
</feature>
<evidence type="ECO:0000313" key="8">
    <source>
        <dbReference type="EMBL" id="KXA98370.1"/>
    </source>
</evidence>
<feature type="domain" description="Flavoprotein" evidence="7">
    <location>
        <begin position="1"/>
        <end position="172"/>
    </location>
</feature>
<reference evidence="8 9" key="1">
    <citation type="journal article" date="2016" name="Sci. Rep.">
        <title>Metabolic traits of an uncultured archaeal lineage -MSBL1- from brine pools of the Red Sea.</title>
        <authorList>
            <person name="Mwirichia R."/>
            <person name="Alam I."/>
            <person name="Rashid M."/>
            <person name="Vinu M."/>
            <person name="Ba-Alawi W."/>
            <person name="Anthony Kamau A."/>
            <person name="Kamanda Ngugi D."/>
            <person name="Goker M."/>
            <person name="Klenk H.P."/>
            <person name="Bajic V."/>
            <person name="Stingl U."/>
        </authorList>
    </citation>
    <scope>NUCLEOTIDE SEQUENCE [LARGE SCALE GENOMIC DNA]</scope>
    <source>
        <strain evidence="8">SCGC-AAA259I09</strain>
    </source>
</reference>
<dbReference type="FunFam" id="3.40.50.1950:FF:000001">
    <property type="entry name" value="Flavin prenyltransferase UbiX"/>
    <property type="match status" value="1"/>
</dbReference>
<evidence type="ECO:0000256" key="3">
    <source>
        <dbReference type="ARBA" id="ARBA00022643"/>
    </source>
</evidence>
<name>A0A133UW59_9EURY</name>
<keyword evidence="1 6" id="KW-0637">Prenyltransferase</keyword>
<dbReference type="Gene3D" id="3.40.50.1950">
    <property type="entry name" value="Flavin prenyltransferase-like"/>
    <property type="match status" value="1"/>
</dbReference>
<feature type="binding site" evidence="6">
    <location>
        <begin position="86"/>
        <end position="89"/>
    </location>
    <ligand>
        <name>FMN</name>
        <dbReference type="ChEBI" id="CHEBI:58210"/>
    </ligand>
</feature>
<evidence type="ECO:0000259" key="7">
    <source>
        <dbReference type="Pfam" id="PF02441"/>
    </source>
</evidence>
<evidence type="ECO:0000256" key="6">
    <source>
        <dbReference type="HAMAP-Rule" id="MF_01984"/>
    </source>
</evidence>
<evidence type="ECO:0000256" key="2">
    <source>
        <dbReference type="ARBA" id="ARBA00022630"/>
    </source>
</evidence>
<organism evidence="8 9">
    <name type="scientific">candidate division MSBL1 archaeon SCGC-AAA259I09</name>
    <dbReference type="NCBI Taxonomy" id="1698267"/>
    <lineage>
        <taxon>Archaea</taxon>
        <taxon>Methanobacteriati</taxon>
        <taxon>Methanobacteriota</taxon>
        <taxon>candidate division MSBL1</taxon>
    </lineage>
</organism>
<gene>
    <name evidence="6" type="primary">ubiX</name>
    <name evidence="8" type="ORF">AKJ37_00285</name>
</gene>
<protein>
    <recommendedName>
        <fullName evidence="6">Flavin prenyltransferase UbiX</fullName>
        <ecNumber evidence="6">2.5.1.129</ecNumber>
    </recommendedName>
</protein>
<evidence type="ECO:0000256" key="1">
    <source>
        <dbReference type="ARBA" id="ARBA00022602"/>
    </source>
</evidence>
<feature type="binding site" evidence="6">
    <location>
        <position position="151"/>
    </location>
    <ligand>
        <name>dimethylallyl phosphate</name>
        <dbReference type="ChEBI" id="CHEBI:88052"/>
    </ligand>
</feature>
<dbReference type="InterPro" id="IPR003382">
    <property type="entry name" value="Flavoprotein"/>
</dbReference>
<evidence type="ECO:0000256" key="5">
    <source>
        <dbReference type="ARBA" id="ARBA00060793"/>
    </source>
</evidence>
<dbReference type="InterPro" id="IPR004507">
    <property type="entry name" value="UbiX-like"/>
</dbReference>
<proteinExistence type="inferred from homology"/>
<comment type="function">
    <text evidence="6">Flavin prenyltransferase that catalyzes the synthesis of the prenylated FMN cofactor (prenyl-FMN) for 4-hydroxy-3-polyprenylbenzoic acid decarboxylase UbiD. The prenyltransferase is metal-independent and links a dimethylallyl moiety from dimethylallyl monophosphate (DMAP) to the flavin N5 and C6 atoms of FMN.</text>
</comment>
<dbReference type="AlphaFoldDB" id="A0A133UW59"/>
<feature type="binding site" evidence="6">
    <location>
        <position position="121"/>
    </location>
    <ligand>
        <name>FMN</name>
        <dbReference type="ChEBI" id="CHEBI:58210"/>
    </ligand>
</feature>
<dbReference type="GO" id="GO:0106141">
    <property type="term" value="F:flavin prenyltransferase activity"/>
    <property type="evidence" value="ECO:0007669"/>
    <property type="project" value="UniProtKB-EC"/>
</dbReference>